<reference evidence="10 11" key="2">
    <citation type="submission" date="2018-10" db="EMBL/GenBank/DDBJ databases">
        <authorList>
            <consortium name="Pathogen Informatics"/>
        </authorList>
    </citation>
    <scope>NUCLEOTIDE SEQUENCE [LARGE SCALE GENOMIC DNA]</scope>
</reference>
<feature type="region of interest" description="Disordered" evidence="8">
    <location>
        <begin position="443"/>
        <end position="479"/>
    </location>
</feature>
<evidence type="ECO:0000313" key="12">
    <source>
        <dbReference type="WBParaSite" id="EVEC_0000937301-mRNA-1"/>
    </source>
</evidence>
<keyword evidence="7" id="KW-0539">Nucleus</keyword>
<dbReference type="Proteomes" id="UP000274131">
    <property type="component" value="Unassembled WGS sequence"/>
</dbReference>
<feature type="compositionally biased region" description="Basic and acidic residues" evidence="8">
    <location>
        <begin position="368"/>
        <end position="388"/>
    </location>
</feature>
<keyword evidence="5" id="KW-0159">Chromosome partition</keyword>
<feature type="compositionally biased region" description="Basic and acidic residues" evidence="8">
    <location>
        <begin position="113"/>
        <end position="127"/>
    </location>
</feature>
<dbReference type="GO" id="GO:0000776">
    <property type="term" value="C:kinetochore"/>
    <property type="evidence" value="ECO:0007669"/>
    <property type="project" value="TreeGrafter"/>
</dbReference>
<reference evidence="12" key="1">
    <citation type="submission" date="2016-04" db="UniProtKB">
        <authorList>
            <consortium name="WormBaseParasite"/>
        </authorList>
    </citation>
    <scope>IDENTIFICATION</scope>
</reference>
<evidence type="ECO:0000259" key="9">
    <source>
        <dbReference type="Pfam" id="PF03941"/>
    </source>
</evidence>
<gene>
    <name evidence="10" type="ORF">EVEC_LOCUS8783</name>
</gene>
<dbReference type="PANTHER" id="PTHR13142:SF1">
    <property type="entry name" value="INNER CENTROMERE PROTEIN"/>
    <property type="match status" value="1"/>
</dbReference>
<comment type="subcellular location">
    <subcellularLocation>
        <location evidence="2">Cytoplasm</location>
        <location evidence="2">Cytoskeleton</location>
        <location evidence="2">Spindle</location>
    </subcellularLocation>
    <subcellularLocation>
        <location evidence="1">Nucleus</location>
    </subcellularLocation>
</comment>
<dbReference type="GO" id="GO:0051257">
    <property type="term" value="P:meiotic spindle midzone assembly"/>
    <property type="evidence" value="ECO:0007669"/>
    <property type="project" value="TreeGrafter"/>
</dbReference>
<feature type="region of interest" description="Disordered" evidence="8">
    <location>
        <begin position="506"/>
        <end position="546"/>
    </location>
</feature>
<dbReference type="GO" id="GO:1990385">
    <property type="term" value="C:meiotic spindle midzone"/>
    <property type="evidence" value="ECO:0007669"/>
    <property type="project" value="TreeGrafter"/>
</dbReference>
<evidence type="ECO:0000256" key="7">
    <source>
        <dbReference type="ARBA" id="ARBA00023242"/>
    </source>
</evidence>
<dbReference type="GO" id="GO:0000281">
    <property type="term" value="P:mitotic cytokinesis"/>
    <property type="evidence" value="ECO:0007669"/>
    <property type="project" value="TreeGrafter"/>
</dbReference>
<evidence type="ECO:0000256" key="4">
    <source>
        <dbReference type="ARBA" id="ARBA00022490"/>
    </source>
</evidence>
<dbReference type="GO" id="GO:0005634">
    <property type="term" value="C:nucleus"/>
    <property type="evidence" value="ECO:0007669"/>
    <property type="project" value="UniProtKB-SubCell"/>
</dbReference>
<evidence type="ECO:0000256" key="5">
    <source>
        <dbReference type="ARBA" id="ARBA00022829"/>
    </source>
</evidence>
<evidence type="ECO:0000313" key="10">
    <source>
        <dbReference type="EMBL" id="VDD94032.1"/>
    </source>
</evidence>
<dbReference type="EMBL" id="UXUI01009608">
    <property type="protein sequence ID" value="VDD94032.1"/>
    <property type="molecule type" value="Genomic_DNA"/>
</dbReference>
<feature type="region of interest" description="Disordered" evidence="8">
    <location>
        <begin position="368"/>
        <end position="422"/>
    </location>
</feature>
<evidence type="ECO:0000256" key="6">
    <source>
        <dbReference type="ARBA" id="ARBA00023212"/>
    </source>
</evidence>
<dbReference type="WBParaSite" id="EVEC_0000937301-mRNA-1">
    <property type="protein sequence ID" value="EVEC_0000937301-mRNA-1"/>
    <property type="gene ID" value="EVEC_0000937301"/>
</dbReference>
<evidence type="ECO:0000256" key="1">
    <source>
        <dbReference type="ARBA" id="ARBA00004123"/>
    </source>
</evidence>
<evidence type="ECO:0000256" key="8">
    <source>
        <dbReference type="SAM" id="MobiDB-lite"/>
    </source>
</evidence>
<dbReference type="InterPro" id="IPR005635">
    <property type="entry name" value="Inner_centromere_prot_ARK-bd"/>
</dbReference>
<dbReference type="GO" id="GO:0030496">
    <property type="term" value="C:midbody"/>
    <property type="evidence" value="ECO:0007669"/>
    <property type="project" value="TreeGrafter"/>
</dbReference>
<dbReference type="STRING" id="51028.A0A0N4VF61"/>
<dbReference type="GO" id="GO:0032133">
    <property type="term" value="C:chromosome passenger complex"/>
    <property type="evidence" value="ECO:0007669"/>
    <property type="project" value="TreeGrafter"/>
</dbReference>
<protein>
    <submittedName>
        <fullName evidence="12">INCENP_ARK-bind domain-containing protein</fullName>
    </submittedName>
</protein>
<feature type="domain" description="Inner centromere protein ARK-binding" evidence="9">
    <location>
        <begin position="527"/>
        <end position="583"/>
    </location>
</feature>
<name>A0A0N4VF61_ENTVE</name>
<feature type="compositionally biased region" description="Polar residues" evidence="8">
    <location>
        <begin position="515"/>
        <end position="530"/>
    </location>
</feature>
<dbReference type="AlphaFoldDB" id="A0A0N4VF61"/>
<keyword evidence="4" id="KW-0963">Cytoplasm</keyword>
<evidence type="ECO:0000256" key="3">
    <source>
        <dbReference type="ARBA" id="ARBA00010042"/>
    </source>
</evidence>
<dbReference type="PANTHER" id="PTHR13142">
    <property type="entry name" value="INNER CENTROMERE PROTEIN"/>
    <property type="match status" value="1"/>
</dbReference>
<feature type="compositionally biased region" description="Basic and acidic residues" evidence="8">
    <location>
        <begin position="469"/>
        <end position="479"/>
    </location>
</feature>
<evidence type="ECO:0000313" key="11">
    <source>
        <dbReference type="Proteomes" id="UP000274131"/>
    </source>
</evidence>
<dbReference type="GO" id="GO:0051310">
    <property type="term" value="P:metaphase chromosome alignment"/>
    <property type="evidence" value="ECO:0007669"/>
    <property type="project" value="TreeGrafter"/>
</dbReference>
<keyword evidence="11" id="KW-1185">Reference proteome</keyword>
<keyword evidence="6" id="KW-0206">Cytoskeleton</keyword>
<evidence type="ECO:0000256" key="2">
    <source>
        <dbReference type="ARBA" id="ARBA00004186"/>
    </source>
</evidence>
<dbReference type="Pfam" id="PF03941">
    <property type="entry name" value="INCENP_ARK-bind"/>
    <property type="match status" value="1"/>
</dbReference>
<organism evidence="12">
    <name type="scientific">Enterobius vermicularis</name>
    <name type="common">Human pinworm</name>
    <dbReference type="NCBI Taxonomy" id="51028"/>
    <lineage>
        <taxon>Eukaryota</taxon>
        <taxon>Metazoa</taxon>
        <taxon>Ecdysozoa</taxon>
        <taxon>Nematoda</taxon>
        <taxon>Chromadorea</taxon>
        <taxon>Rhabditida</taxon>
        <taxon>Spirurina</taxon>
        <taxon>Oxyuridomorpha</taxon>
        <taxon>Oxyuroidea</taxon>
        <taxon>Oxyuridae</taxon>
        <taxon>Enterobius</taxon>
    </lineage>
</organism>
<proteinExistence type="inferred from homology"/>
<dbReference type="Gene3D" id="6.10.250.2990">
    <property type="match status" value="1"/>
</dbReference>
<feature type="region of interest" description="Disordered" evidence="8">
    <location>
        <begin position="110"/>
        <end position="131"/>
    </location>
</feature>
<dbReference type="OrthoDB" id="6123at2759"/>
<sequence>MKAVGKAAALTGEQNENRAALNYMVSVTADTKLYEIEKQSNFMFDLYLQEGFRGLECMMKLIENRKQTFRNLIKEKTGRNVRKTPRRRNKFTELEHKICAIAVAFDNDEDTDGEQRSVERGTADRRLRAVPKQARTPDLFATPVSSKCHAVRKTPSSARMQKMDGAIITKMEATTPQEARQARSATRLAKKKTELPIAASPQKPLKQRAKKSELIRKLEAKQKAVISNKEELIKIKAERARRDREERAQRVYQNNKRKEMEREAAIRAVRERELAVEEIRRYQESPVKGLKAVSRTNSKSPSRLRMVHATTTKVPFSSVAVQKLVKGNSQSHDEKVTLVALTKPIKRKPNAMTPVIPVKRNTVLVEKPKGLQERIAHDRDLSSNKSRDSQSSQKTETDGYAGAGCIDGIRKEPGVSTTQLPSSTTAVNAVKAPKQLSNLKAEVNAPNEVTSADTKRLLVTEQPDNHQGNSRDLEREREEVREKLGLLDSSQLNNKNLMNVTACSSYEITPPKKPSPSTEDNYNIDSLSSGDETDEEDNPKKKVPNWAQPINLRRALREQAEKSPHVIDLFFGQIETPDLNKIFSMQRTRYAKRTSSAQWNSPLANPREGISVYYAIQRQK</sequence>
<comment type="similarity">
    <text evidence="3">Belongs to the INCENP family.</text>
</comment>
<accession>A0A0N4VF61</accession>